<evidence type="ECO:0000256" key="10">
    <source>
        <dbReference type="PROSITE-ProRule" id="PRU10141"/>
    </source>
</evidence>
<evidence type="ECO:0000256" key="6">
    <source>
        <dbReference type="ARBA" id="ARBA00022777"/>
    </source>
</evidence>
<comment type="similarity">
    <text evidence="1">Belongs to the protein kinase superfamily. CAMK Ser/Thr protein kinase family. PIM subfamily.</text>
</comment>
<dbReference type="AlphaFoldDB" id="A0AAW2A5Z8"/>
<dbReference type="InterPro" id="IPR000719">
    <property type="entry name" value="Prot_kinase_dom"/>
</dbReference>
<dbReference type="GO" id="GO:0005737">
    <property type="term" value="C:cytoplasm"/>
    <property type="evidence" value="ECO:0007669"/>
    <property type="project" value="TreeGrafter"/>
</dbReference>
<evidence type="ECO:0000256" key="3">
    <source>
        <dbReference type="ARBA" id="ARBA00022527"/>
    </source>
</evidence>
<keyword evidence="5 10" id="KW-0547">Nucleotide-binding</keyword>
<dbReference type="GO" id="GO:0004674">
    <property type="term" value="F:protein serine/threonine kinase activity"/>
    <property type="evidence" value="ECO:0007669"/>
    <property type="project" value="UniProtKB-KW"/>
</dbReference>
<evidence type="ECO:0000256" key="4">
    <source>
        <dbReference type="ARBA" id="ARBA00022679"/>
    </source>
</evidence>
<comment type="catalytic activity">
    <reaction evidence="9">
        <text>L-seryl-[protein] + ATP = O-phospho-L-seryl-[protein] + ADP + H(+)</text>
        <dbReference type="Rhea" id="RHEA:17989"/>
        <dbReference type="Rhea" id="RHEA-COMP:9863"/>
        <dbReference type="Rhea" id="RHEA-COMP:11604"/>
        <dbReference type="ChEBI" id="CHEBI:15378"/>
        <dbReference type="ChEBI" id="CHEBI:29999"/>
        <dbReference type="ChEBI" id="CHEBI:30616"/>
        <dbReference type="ChEBI" id="CHEBI:83421"/>
        <dbReference type="ChEBI" id="CHEBI:456216"/>
        <dbReference type="EC" id="2.7.11.1"/>
    </reaction>
</comment>
<dbReference type="Pfam" id="PF00069">
    <property type="entry name" value="Pkinase"/>
    <property type="match status" value="1"/>
</dbReference>
<organism evidence="13 14">
    <name type="scientific">Culter alburnus</name>
    <name type="common">Topmouth culter</name>
    <dbReference type="NCBI Taxonomy" id="194366"/>
    <lineage>
        <taxon>Eukaryota</taxon>
        <taxon>Metazoa</taxon>
        <taxon>Chordata</taxon>
        <taxon>Craniata</taxon>
        <taxon>Vertebrata</taxon>
        <taxon>Euteleostomi</taxon>
        <taxon>Actinopterygii</taxon>
        <taxon>Neopterygii</taxon>
        <taxon>Teleostei</taxon>
        <taxon>Ostariophysi</taxon>
        <taxon>Cypriniformes</taxon>
        <taxon>Xenocyprididae</taxon>
        <taxon>Xenocypridinae</taxon>
        <taxon>Culter</taxon>
    </lineage>
</organism>
<dbReference type="PANTHER" id="PTHR22984:SF11">
    <property type="entry name" value="AURORA KINASE-RELATED"/>
    <property type="match status" value="1"/>
</dbReference>
<dbReference type="Gene3D" id="3.30.200.20">
    <property type="entry name" value="Phosphorylase Kinase, domain 1"/>
    <property type="match status" value="1"/>
</dbReference>
<feature type="binding site" evidence="10">
    <location>
        <position position="308"/>
    </location>
    <ligand>
        <name>ATP</name>
        <dbReference type="ChEBI" id="CHEBI:30616"/>
    </ligand>
</feature>
<dbReference type="GO" id="GO:0007346">
    <property type="term" value="P:regulation of mitotic cell cycle"/>
    <property type="evidence" value="ECO:0007669"/>
    <property type="project" value="TreeGrafter"/>
</dbReference>
<evidence type="ECO:0000256" key="11">
    <source>
        <dbReference type="SAM" id="MobiDB-lite"/>
    </source>
</evidence>
<dbReference type="InterPro" id="IPR008271">
    <property type="entry name" value="Ser/Thr_kinase_AS"/>
</dbReference>
<sequence>MGQLSSRPKKATCAEHVHEQQPCVLLKYTTTTAENHPHQLDETPGGAGEIDEGRNEAGRDEEKTTTSGRFRLFRKRAGKYDLVQAEKVYQSEAGSYQKITDDHTPLQHITIVENPDHQEAPASEVLPDAEEQLEQDVLQPQDVDAPLSSAEDESMEELDKDQVSLPHIVEIPDPQESPAFEVLLPDAEEQLEQDVLQPQDVDTPVCSTEDDSMEELDMDQTSPQHIGEINDPGEAPASQVLHAAEEQLEQDVLQPLDVDAPAEDDSMDELDNGHICWRYEFGHKLGQGGYGYVQAGTRCKDGVKVALKIAEKKPNMPYILVPGHPKRLPMEIGLTLMANKGPRVPQIIKLLDWQDDPDHYIMVMERPIPCTNMLSFIKLQGGRLDERTARHVMQQVIHAANVCCERGVFHRDIKLENVLINHDTLEVKLIDFGCGALMKESAYVAFRGTRVYCPPEYDVNGGYHAKPATVWSLGILLFATVCGYYPSYNDLLMISEDKWCEPGLSQECCQMISASLQPDPEQRLRLEEMRLHDWFKVLK</sequence>
<dbReference type="InterPro" id="IPR051138">
    <property type="entry name" value="PIM_Ser/Thr_kinase"/>
</dbReference>
<keyword evidence="7 10" id="KW-0067">ATP-binding</keyword>
<dbReference type="EC" id="2.7.11.1" evidence="2"/>
<evidence type="ECO:0000256" key="2">
    <source>
        <dbReference type="ARBA" id="ARBA00012513"/>
    </source>
</evidence>
<evidence type="ECO:0000313" key="13">
    <source>
        <dbReference type="EMBL" id="KAK9969136.1"/>
    </source>
</evidence>
<gene>
    <name evidence="13" type="ORF">ABG768_027336</name>
</gene>
<name>A0AAW2A5Z8_CULAL</name>
<feature type="region of interest" description="Disordered" evidence="11">
    <location>
        <begin position="34"/>
        <end position="69"/>
    </location>
</feature>
<evidence type="ECO:0000313" key="14">
    <source>
        <dbReference type="Proteomes" id="UP001479290"/>
    </source>
</evidence>
<evidence type="ECO:0000256" key="8">
    <source>
        <dbReference type="ARBA" id="ARBA00047899"/>
    </source>
</evidence>
<dbReference type="SUPFAM" id="SSF56112">
    <property type="entry name" value="Protein kinase-like (PK-like)"/>
    <property type="match status" value="1"/>
</dbReference>
<dbReference type="PROSITE" id="PS00108">
    <property type="entry name" value="PROTEIN_KINASE_ST"/>
    <property type="match status" value="1"/>
</dbReference>
<feature type="domain" description="Protein kinase" evidence="12">
    <location>
        <begin position="279"/>
        <end position="535"/>
    </location>
</feature>
<dbReference type="FunFam" id="3.30.200.20:FF:000246">
    <property type="entry name" value="Pim proto-oncogene, serine/threonine kinase,-related 152"/>
    <property type="match status" value="1"/>
</dbReference>
<dbReference type="PANTHER" id="PTHR22984">
    <property type="entry name" value="SERINE/THREONINE-PROTEIN KINASE PIM"/>
    <property type="match status" value="1"/>
</dbReference>
<dbReference type="PROSITE" id="PS00107">
    <property type="entry name" value="PROTEIN_KINASE_ATP"/>
    <property type="match status" value="1"/>
</dbReference>
<feature type="non-terminal residue" evidence="13">
    <location>
        <position position="539"/>
    </location>
</feature>
<evidence type="ECO:0000259" key="12">
    <source>
        <dbReference type="PROSITE" id="PS50011"/>
    </source>
</evidence>
<dbReference type="PROSITE" id="PS50011">
    <property type="entry name" value="PROTEIN_KINASE_DOM"/>
    <property type="match status" value="1"/>
</dbReference>
<dbReference type="FunFam" id="1.10.510.10:FF:000392">
    <property type="entry name" value="Pim proto-oncogene, serine/threonine kinase,-related 152"/>
    <property type="match status" value="1"/>
</dbReference>
<proteinExistence type="inferred from homology"/>
<accession>A0AAW2A5Z8</accession>
<keyword evidence="3" id="KW-0723">Serine/threonine-protein kinase</keyword>
<dbReference type="EMBL" id="JAWDJR010000009">
    <property type="protein sequence ID" value="KAK9969136.1"/>
    <property type="molecule type" value="Genomic_DNA"/>
</dbReference>
<dbReference type="GO" id="GO:0005524">
    <property type="term" value="F:ATP binding"/>
    <property type="evidence" value="ECO:0007669"/>
    <property type="project" value="UniProtKB-UniRule"/>
</dbReference>
<comment type="caution">
    <text evidence="13">The sequence shown here is derived from an EMBL/GenBank/DDBJ whole genome shotgun (WGS) entry which is preliminary data.</text>
</comment>
<dbReference type="Gene3D" id="1.10.510.10">
    <property type="entry name" value="Transferase(Phosphotransferase) domain 1"/>
    <property type="match status" value="1"/>
</dbReference>
<dbReference type="Proteomes" id="UP001479290">
    <property type="component" value="Unassembled WGS sequence"/>
</dbReference>
<protein>
    <recommendedName>
        <fullName evidence="2">non-specific serine/threonine protein kinase</fullName>
        <ecNumber evidence="2">2.7.11.1</ecNumber>
    </recommendedName>
</protein>
<dbReference type="GO" id="GO:0043066">
    <property type="term" value="P:negative regulation of apoptotic process"/>
    <property type="evidence" value="ECO:0007669"/>
    <property type="project" value="TreeGrafter"/>
</dbReference>
<dbReference type="SMART" id="SM00220">
    <property type="entry name" value="S_TKc"/>
    <property type="match status" value="1"/>
</dbReference>
<dbReference type="InterPro" id="IPR017441">
    <property type="entry name" value="Protein_kinase_ATP_BS"/>
</dbReference>
<feature type="compositionally biased region" description="Basic and acidic residues" evidence="11">
    <location>
        <begin position="51"/>
        <end position="64"/>
    </location>
</feature>
<reference evidence="13 14" key="1">
    <citation type="submission" date="2024-05" db="EMBL/GenBank/DDBJ databases">
        <title>A high-quality chromosomal-level genome assembly of Topmouth culter (Culter alburnus).</title>
        <authorList>
            <person name="Zhao H."/>
        </authorList>
    </citation>
    <scope>NUCLEOTIDE SEQUENCE [LARGE SCALE GENOMIC DNA]</scope>
    <source>
        <strain evidence="13">CATC2023</strain>
        <tissue evidence="13">Muscle</tissue>
    </source>
</reference>
<keyword evidence="14" id="KW-1185">Reference proteome</keyword>
<evidence type="ECO:0000256" key="1">
    <source>
        <dbReference type="ARBA" id="ARBA00005505"/>
    </source>
</evidence>
<keyword evidence="6" id="KW-0418">Kinase</keyword>
<comment type="catalytic activity">
    <reaction evidence="8">
        <text>L-threonyl-[protein] + ATP = O-phospho-L-threonyl-[protein] + ADP + H(+)</text>
        <dbReference type="Rhea" id="RHEA:46608"/>
        <dbReference type="Rhea" id="RHEA-COMP:11060"/>
        <dbReference type="Rhea" id="RHEA-COMP:11605"/>
        <dbReference type="ChEBI" id="CHEBI:15378"/>
        <dbReference type="ChEBI" id="CHEBI:30013"/>
        <dbReference type="ChEBI" id="CHEBI:30616"/>
        <dbReference type="ChEBI" id="CHEBI:61977"/>
        <dbReference type="ChEBI" id="CHEBI:456216"/>
        <dbReference type="EC" id="2.7.11.1"/>
    </reaction>
</comment>
<evidence type="ECO:0000256" key="5">
    <source>
        <dbReference type="ARBA" id="ARBA00022741"/>
    </source>
</evidence>
<dbReference type="InterPro" id="IPR011009">
    <property type="entry name" value="Kinase-like_dom_sf"/>
</dbReference>
<evidence type="ECO:0000256" key="7">
    <source>
        <dbReference type="ARBA" id="ARBA00022840"/>
    </source>
</evidence>
<keyword evidence="4" id="KW-0808">Transferase</keyword>
<evidence type="ECO:0000256" key="9">
    <source>
        <dbReference type="ARBA" id="ARBA00048679"/>
    </source>
</evidence>